<dbReference type="EMBL" id="KN825628">
    <property type="protein sequence ID" value="KIK82435.1"/>
    <property type="molecule type" value="Genomic_DNA"/>
</dbReference>
<reference evidence="2" key="2">
    <citation type="submission" date="2015-01" db="EMBL/GenBank/DDBJ databases">
        <title>Evolutionary Origins and Diversification of the Mycorrhizal Mutualists.</title>
        <authorList>
            <consortium name="DOE Joint Genome Institute"/>
            <consortium name="Mycorrhizal Genomics Consortium"/>
            <person name="Kohler A."/>
            <person name="Kuo A."/>
            <person name="Nagy L.G."/>
            <person name="Floudas D."/>
            <person name="Copeland A."/>
            <person name="Barry K.W."/>
            <person name="Cichocki N."/>
            <person name="Veneault-Fourrey C."/>
            <person name="LaButti K."/>
            <person name="Lindquist E.A."/>
            <person name="Lipzen A."/>
            <person name="Lundell T."/>
            <person name="Morin E."/>
            <person name="Murat C."/>
            <person name="Riley R."/>
            <person name="Ohm R."/>
            <person name="Sun H."/>
            <person name="Tunlid A."/>
            <person name="Henrissat B."/>
            <person name="Grigoriev I.V."/>
            <person name="Hibbett D.S."/>
            <person name="Martin F."/>
        </authorList>
    </citation>
    <scope>NUCLEOTIDE SEQUENCE [LARGE SCALE GENOMIC DNA]</scope>
    <source>
        <strain evidence="2">Ve08.2h10</strain>
    </source>
</reference>
<evidence type="ECO:0000313" key="2">
    <source>
        <dbReference type="Proteomes" id="UP000054538"/>
    </source>
</evidence>
<dbReference type="HOGENOM" id="CLU_2671802_0_0_1"/>
<protein>
    <submittedName>
        <fullName evidence="1">Uncharacterized protein</fullName>
    </submittedName>
</protein>
<dbReference type="Proteomes" id="UP000054538">
    <property type="component" value="Unassembled WGS sequence"/>
</dbReference>
<name>A0A0D0DRQ6_9AGAM</name>
<accession>A0A0D0DRQ6</accession>
<proteinExistence type="predicted"/>
<dbReference type="AlphaFoldDB" id="A0A0D0DRQ6"/>
<sequence>MGRGDSEWRLAERLAGGCKSRFYLPQHLKSVYQLTLCVLFKQTCGIVLRSSVIFKTFGFGSDKSTLFCLQAMDVR</sequence>
<organism evidence="1 2">
    <name type="scientific">Paxillus rubicundulus Ve08.2h10</name>
    <dbReference type="NCBI Taxonomy" id="930991"/>
    <lineage>
        <taxon>Eukaryota</taxon>
        <taxon>Fungi</taxon>
        <taxon>Dikarya</taxon>
        <taxon>Basidiomycota</taxon>
        <taxon>Agaricomycotina</taxon>
        <taxon>Agaricomycetes</taxon>
        <taxon>Agaricomycetidae</taxon>
        <taxon>Boletales</taxon>
        <taxon>Paxilineae</taxon>
        <taxon>Paxillaceae</taxon>
        <taxon>Paxillus</taxon>
    </lineage>
</organism>
<dbReference type="InParanoid" id="A0A0D0DRQ6"/>
<evidence type="ECO:0000313" key="1">
    <source>
        <dbReference type="EMBL" id="KIK82435.1"/>
    </source>
</evidence>
<keyword evidence="2" id="KW-1185">Reference proteome</keyword>
<gene>
    <name evidence="1" type="ORF">PAXRUDRAFT_715719</name>
</gene>
<reference evidence="1 2" key="1">
    <citation type="submission" date="2014-04" db="EMBL/GenBank/DDBJ databases">
        <authorList>
            <consortium name="DOE Joint Genome Institute"/>
            <person name="Kuo A."/>
            <person name="Kohler A."/>
            <person name="Jargeat P."/>
            <person name="Nagy L.G."/>
            <person name="Floudas D."/>
            <person name="Copeland A."/>
            <person name="Barry K.W."/>
            <person name="Cichocki N."/>
            <person name="Veneault-Fourrey C."/>
            <person name="LaButti K."/>
            <person name="Lindquist E.A."/>
            <person name="Lipzen A."/>
            <person name="Lundell T."/>
            <person name="Morin E."/>
            <person name="Murat C."/>
            <person name="Sun H."/>
            <person name="Tunlid A."/>
            <person name="Henrissat B."/>
            <person name="Grigoriev I.V."/>
            <person name="Hibbett D.S."/>
            <person name="Martin F."/>
            <person name="Nordberg H.P."/>
            <person name="Cantor M.N."/>
            <person name="Hua S.X."/>
        </authorList>
    </citation>
    <scope>NUCLEOTIDE SEQUENCE [LARGE SCALE GENOMIC DNA]</scope>
    <source>
        <strain evidence="1 2">Ve08.2h10</strain>
    </source>
</reference>